<protein>
    <submittedName>
        <fullName evidence="2">Uncharacterized protein</fullName>
    </submittedName>
</protein>
<gene>
    <name evidence="2" type="ORF">P9989_19165</name>
</gene>
<proteinExistence type="predicted"/>
<sequence>MMKHPYEQYYKLQLATLLAAVILAIVALFNLGHQWIVLLMFYILAVSLAIEAFIELKKQQLVSSISQLLRAVILFIFVTILYF</sequence>
<evidence type="ECO:0000313" key="3">
    <source>
        <dbReference type="Proteomes" id="UP001221597"/>
    </source>
</evidence>
<organism evidence="2 3">
    <name type="scientific">Halobacillus naozhouensis</name>
    <dbReference type="NCBI Taxonomy" id="554880"/>
    <lineage>
        <taxon>Bacteria</taxon>
        <taxon>Bacillati</taxon>
        <taxon>Bacillota</taxon>
        <taxon>Bacilli</taxon>
        <taxon>Bacillales</taxon>
        <taxon>Bacillaceae</taxon>
        <taxon>Halobacillus</taxon>
    </lineage>
</organism>
<evidence type="ECO:0000256" key="1">
    <source>
        <dbReference type="SAM" id="Phobius"/>
    </source>
</evidence>
<evidence type="ECO:0000313" key="2">
    <source>
        <dbReference type="EMBL" id="WFT74447.1"/>
    </source>
</evidence>
<feature type="transmembrane region" description="Helical" evidence="1">
    <location>
        <begin position="61"/>
        <end position="82"/>
    </location>
</feature>
<feature type="transmembrane region" description="Helical" evidence="1">
    <location>
        <begin position="12"/>
        <end position="29"/>
    </location>
</feature>
<keyword evidence="3" id="KW-1185">Reference proteome</keyword>
<keyword evidence="1" id="KW-0812">Transmembrane</keyword>
<keyword evidence="1" id="KW-0472">Membrane</keyword>
<dbReference type="RefSeq" id="WP_283076444.1">
    <property type="nucleotide sequence ID" value="NZ_CP121671.1"/>
</dbReference>
<keyword evidence="1" id="KW-1133">Transmembrane helix</keyword>
<dbReference type="EMBL" id="CP121671">
    <property type="protein sequence ID" value="WFT74447.1"/>
    <property type="molecule type" value="Genomic_DNA"/>
</dbReference>
<feature type="transmembrane region" description="Helical" evidence="1">
    <location>
        <begin position="35"/>
        <end position="54"/>
    </location>
</feature>
<accession>A0ABY8IW50</accession>
<dbReference type="Proteomes" id="UP001221597">
    <property type="component" value="Chromosome"/>
</dbReference>
<name>A0ABY8IW50_9BACI</name>
<reference evidence="2 3" key="1">
    <citation type="submission" date="2023-04" db="EMBL/GenBank/DDBJ databases">
        <title>Genome sequence of Halobacillus naozhouensis KACC 21980.</title>
        <authorList>
            <person name="Kim S."/>
            <person name="Heo J."/>
            <person name="Kwon S.-W."/>
        </authorList>
    </citation>
    <scope>NUCLEOTIDE SEQUENCE [LARGE SCALE GENOMIC DNA]</scope>
    <source>
        <strain evidence="2 3">KCTC 13234</strain>
    </source>
</reference>